<dbReference type="InterPro" id="IPR021858">
    <property type="entry name" value="Fun_TF"/>
</dbReference>
<dbReference type="PANTHER" id="PTHR42760:SF124">
    <property type="entry name" value="SHORT-CHAIN DEHYDROGENASE_REDUCTASE"/>
    <property type="match status" value="1"/>
</dbReference>
<evidence type="ECO:0008006" key="7">
    <source>
        <dbReference type="Google" id="ProtNLM"/>
    </source>
</evidence>
<dbReference type="Pfam" id="PF11951">
    <property type="entry name" value="Fungal_trans_2"/>
    <property type="match status" value="1"/>
</dbReference>
<keyword evidence="6" id="KW-1185">Reference proteome</keyword>
<dbReference type="NCBIfam" id="NF005559">
    <property type="entry name" value="PRK07231.1"/>
    <property type="match status" value="1"/>
</dbReference>
<keyword evidence="2" id="KW-0521">NADP</keyword>
<keyword evidence="3" id="KW-0539">Nucleus</keyword>
<dbReference type="PRINTS" id="PR00081">
    <property type="entry name" value="GDHRDH"/>
</dbReference>
<dbReference type="SUPFAM" id="SSF51735">
    <property type="entry name" value="NAD(P)-binding Rossmann-fold domains"/>
    <property type="match status" value="1"/>
</dbReference>
<evidence type="ECO:0000256" key="3">
    <source>
        <dbReference type="ARBA" id="ARBA00023242"/>
    </source>
</evidence>
<dbReference type="AlphaFoldDB" id="A0A553ICY6"/>
<evidence type="ECO:0000256" key="2">
    <source>
        <dbReference type="ARBA" id="ARBA00022857"/>
    </source>
</evidence>
<dbReference type="PANTHER" id="PTHR42760">
    <property type="entry name" value="SHORT-CHAIN DEHYDROGENASES/REDUCTASES FAMILY MEMBER"/>
    <property type="match status" value="1"/>
</dbReference>
<evidence type="ECO:0000256" key="1">
    <source>
        <dbReference type="ARBA" id="ARBA00006484"/>
    </source>
</evidence>
<reference evidence="6" key="1">
    <citation type="submission" date="2019-06" db="EMBL/GenBank/DDBJ databases">
        <title>Draft genome sequence of the griseofulvin-producing fungus Xylaria cubensis strain G536.</title>
        <authorList>
            <person name="Mead M.E."/>
            <person name="Raja H.A."/>
            <person name="Steenwyk J.L."/>
            <person name="Knowles S.L."/>
            <person name="Oberlies N.H."/>
            <person name="Rokas A."/>
        </authorList>
    </citation>
    <scope>NUCLEOTIDE SEQUENCE [LARGE SCALE GENOMIC DNA]</scope>
    <source>
        <strain evidence="6">G536</strain>
    </source>
</reference>
<proteinExistence type="inferred from homology"/>
<dbReference type="GO" id="GO:0016616">
    <property type="term" value="F:oxidoreductase activity, acting on the CH-OH group of donors, NAD or NADP as acceptor"/>
    <property type="evidence" value="ECO:0007669"/>
    <property type="project" value="TreeGrafter"/>
</dbReference>
<dbReference type="CDD" id="cd12148">
    <property type="entry name" value="fungal_TF_MHR"/>
    <property type="match status" value="1"/>
</dbReference>
<feature type="region of interest" description="Disordered" evidence="4">
    <location>
        <begin position="316"/>
        <end position="372"/>
    </location>
</feature>
<sequence length="773" mass="84838">MMCSRLSQKVAIVTGSSSGLGRAIALAYAREGAAVVCADLNREARAEIPDEARLCTDDAITLEGGRSIFVKTDVSKAQDFEDLVEKTVKAFGRLDILVNNAGISIESGRAPTGVHETPESVWDTTMAVNAKSVFLGSKYAIKQMLQQKKHDSGHGGWIVNIASAHGLVAAPACPSYAASKAAVVNLTRQVALDYAEHKIHCNVICPGYTQTAIFRDTIKNMSSYDEIVAKHPMGLGVPEDIVGAAVFLASDEARWITGTKMVIIKQFKPNPGRGDKGESRLRIPSRACSKGSTCSNCKRADVLCKGGGNQELRFRFSGLSQRPSSTTPNPEQGSSSATQTIGKSPYRTTSQSPESSRQGHLSESSTPDLQSEHQNITPAFASPYQDHVQADDATQHNNTTPLNKSSSLEHDATPVPFDYCDPRAHFRSYILATMEAQPCILFAILAVSARHLEAIGEEYFNSNEYERECLRIMIPMLNDKYAMREPDDSLFVLALLLRCLEEMTSQDDHHSAITHTVSASLLLRMSLHNSNPSDFSNAAMAVALRQEIYIANRVKRPIELEGRNCGIDDSLTPAPDFIWTFRIMSHAARVTNYAYSIDSRSQTLWDQLWGYLEDWGRARPPSFNPLNHINLDSCSDTLSSENCNLAANGARIFPEIYYLSDCPVAGNQYLELCKILLLAHDPRTPSLGLGRTKLIQIQEEKIRQAVRVVCGVSLSNPEYMVARILAGLVIGMAGELFRDASETTQLLDIVSKAEMHLGWPGIKVSPKLQELWA</sequence>
<comment type="caution">
    <text evidence="5">The sequence shown here is derived from an EMBL/GenBank/DDBJ whole genome shotgun (WGS) entry which is preliminary data.</text>
</comment>
<dbReference type="InterPro" id="IPR002347">
    <property type="entry name" value="SDR_fam"/>
</dbReference>
<dbReference type="EMBL" id="VFLP01000004">
    <property type="protein sequence ID" value="TRX98056.1"/>
    <property type="molecule type" value="Genomic_DNA"/>
</dbReference>
<dbReference type="InterPro" id="IPR036291">
    <property type="entry name" value="NAD(P)-bd_dom_sf"/>
</dbReference>
<accession>A0A553ICY6</accession>
<feature type="compositionally biased region" description="Polar residues" evidence="4">
    <location>
        <begin position="318"/>
        <end position="372"/>
    </location>
</feature>
<protein>
    <recommendedName>
        <fullName evidence="7">Zn(2)-C6 fungal-type domain-containing protein</fullName>
    </recommendedName>
</protein>
<dbReference type="InterPro" id="IPR020904">
    <property type="entry name" value="Sc_DH/Rdtase_CS"/>
</dbReference>
<dbReference type="STRING" id="2512241.A0A553ICY6"/>
<dbReference type="OrthoDB" id="4525710at2759"/>
<dbReference type="FunFam" id="3.40.50.720:FF:000084">
    <property type="entry name" value="Short-chain dehydrogenase reductase"/>
    <property type="match status" value="1"/>
</dbReference>
<name>A0A553ICY6_9PEZI</name>
<dbReference type="Gene3D" id="3.40.50.720">
    <property type="entry name" value="NAD(P)-binding Rossmann-like Domain"/>
    <property type="match status" value="1"/>
</dbReference>
<dbReference type="PRINTS" id="PR00080">
    <property type="entry name" value="SDRFAMILY"/>
</dbReference>
<evidence type="ECO:0000313" key="6">
    <source>
        <dbReference type="Proteomes" id="UP000319160"/>
    </source>
</evidence>
<dbReference type="PROSITE" id="PS00061">
    <property type="entry name" value="ADH_SHORT"/>
    <property type="match status" value="1"/>
</dbReference>
<feature type="region of interest" description="Disordered" evidence="4">
    <location>
        <begin position="268"/>
        <end position="291"/>
    </location>
</feature>
<evidence type="ECO:0000256" key="4">
    <source>
        <dbReference type="SAM" id="MobiDB-lite"/>
    </source>
</evidence>
<comment type="similarity">
    <text evidence="1">Belongs to the short-chain dehydrogenases/reductases (SDR) family.</text>
</comment>
<gene>
    <name evidence="5" type="ORF">FHL15_001266</name>
</gene>
<dbReference type="CDD" id="cd05233">
    <property type="entry name" value="SDR_c"/>
    <property type="match status" value="1"/>
</dbReference>
<evidence type="ECO:0000313" key="5">
    <source>
        <dbReference type="EMBL" id="TRX98056.1"/>
    </source>
</evidence>
<organism evidence="5 6">
    <name type="scientific">Xylaria flabelliformis</name>
    <dbReference type="NCBI Taxonomy" id="2512241"/>
    <lineage>
        <taxon>Eukaryota</taxon>
        <taxon>Fungi</taxon>
        <taxon>Dikarya</taxon>
        <taxon>Ascomycota</taxon>
        <taxon>Pezizomycotina</taxon>
        <taxon>Sordariomycetes</taxon>
        <taxon>Xylariomycetidae</taxon>
        <taxon>Xylariales</taxon>
        <taxon>Xylariaceae</taxon>
        <taxon>Xylaria</taxon>
    </lineage>
</organism>
<dbReference type="Proteomes" id="UP000319160">
    <property type="component" value="Unassembled WGS sequence"/>
</dbReference>
<dbReference type="Pfam" id="PF13561">
    <property type="entry name" value="adh_short_C2"/>
    <property type="match status" value="1"/>
</dbReference>